<evidence type="ECO:0000313" key="2">
    <source>
        <dbReference type="Proteomes" id="UP000321570"/>
    </source>
</evidence>
<dbReference type="AlphaFoldDB" id="A0A564YR56"/>
<dbReference type="EMBL" id="CABIJS010000333">
    <property type="protein sequence ID" value="VUZ49777.1"/>
    <property type="molecule type" value="Genomic_DNA"/>
</dbReference>
<gene>
    <name evidence="1" type="ORF">WMSIL1_LOCUS8874</name>
</gene>
<proteinExistence type="predicted"/>
<organism evidence="1 2">
    <name type="scientific">Hymenolepis diminuta</name>
    <name type="common">Rat tapeworm</name>
    <dbReference type="NCBI Taxonomy" id="6216"/>
    <lineage>
        <taxon>Eukaryota</taxon>
        <taxon>Metazoa</taxon>
        <taxon>Spiralia</taxon>
        <taxon>Lophotrochozoa</taxon>
        <taxon>Platyhelminthes</taxon>
        <taxon>Cestoda</taxon>
        <taxon>Eucestoda</taxon>
        <taxon>Cyclophyllidea</taxon>
        <taxon>Hymenolepididae</taxon>
        <taxon>Hymenolepis</taxon>
    </lineage>
</organism>
<protein>
    <submittedName>
        <fullName evidence="1">Uncharacterized protein</fullName>
    </submittedName>
</protein>
<dbReference type="Proteomes" id="UP000321570">
    <property type="component" value="Unassembled WGS sequence"/>
</dbReference>
<name>A0A564YR56_HYMDI</name>
<reference evidence="1 2" key="1">
    <citation type="submission" date="2019-07" db="EMBL/GenBank/DDBJ databases">
        <authorList>
            <person name="Jastrzebski P J."/>
            <person name="Paukszto L."/>
            <person name="Jastrzebski P J."/>
        </authorList>
    </citation>
    <scope>NUCLEOTIDE SEQUENCE [LARGE SCALE GENOMIC DNA]</scope>
    <source>
        <strain evidence="1 2">WMS-il1</strain>
    </source>
</reference>
<keyword evidence="2" id="KW-1185">Reference proteome</keyword>
<sequence length="107" mass="12229">MRNLLTTRKGNLSCHKGKEQWKGFLIFYSLGTRRRLILMFKFGCAIAKFSVLSRQLITSESKADPKEIFGTHVTYLRRGISKLRRSNVIIGQTVILDTSEDLGTIHD</sequence>
<evidence type="ECO:0000313" key="1">
    <source>
        <dbReference type="EMBL" id="VUZ49777.1"/>
    </source>
</evidence>
<accession>A0A564YR56</accession>